<dbReference type="AlphaFoldDB" id="H5TSK7"/>
<dbReference type="Proteomes" id="UP000005038">
    <property type="component" value="Unassembled WGS sequence"/>
</dbReference>
<keyword evidence="1" id="KW-1133">Transmembrane helix</keyword>
<protein>
    <submittedName>
        <fullName evidence="2">Uncharacterized protein</fullName>
    </submittedName>
</protein>
<evidence type="ECO:0000256" key="1">
    <source>
        <dbReference type="SAM" id="Phobius"/>
    </source>
</evidence>
<name>H5TSK7_GORO1</name>
<dbReference type="RefSeq" id="WP_007240646.1">
    <property type="nucleotide sequence ID" value="NZ_BAFB01000221.1"/>
</dbReference>
<gene>
    <name evidence="2" type="ORF">GOOTI_221_00080</name>
</gene>
<dbReference type="EMBL" id="BAFB01000221">
    <property type="protein sequence ID" value="GAB36465.1"/>
    <property type="molecule type" value="Genomic_DNA"/>
</dbReference>
<reference evidence="2" key="1">
    <citation type="submission" date="2012-02" db="EMBL/GenBank/DDBJ databases">
        <title>Whole genome shotgun sequence of Gordonia otitidis NBRC 100426.</title>
        <authorList>
            <person name="Yoshida I."/>
            <person name="Hosoyama A."/>
            <person name="Tsuchikane K."/>
            <person name="Katsumata H."/>
            <person name="Yamazaki S."/>
            <person name="Fujita N."/>
        </authorList>
    </citation>
    <scope>NUCLEOTIDE SEQUENCE [LARGE SCALE GENOMIC DNA]</scope>
    <source>
        <strain evidence="2">NBRC 100426</strain>
    </source>
</reference>
<feature type="transmembrane region" description="Helical" evidence="1">
    <location>
        <begin position="32"/>
        <end position="54"/>
    </location>
</feature>
<comment type="caution">
    <text evidence="2">The sequence shown here is derived from an EMBL/GenBank/DDBJ whole genome shotgun (WGS) entry which is preliminary data.</text>
</comment>
<keyword evidence="3" id="KW-1185">Reference proteome</keyword>
<evidence type="ECO:0000313" key="2">
    <source>
        <dbReference type="EMBL" id="GAB36465.1"/>
    </source>
</evidence>
<keyword evidence="1" id="KW-0472">Membrane</keyword>
<accession>H5TSK7</accession>
<keyword evidence="1" id="KW-0812">Transmembrane</keyword>
<evidence type="ECO:0000313" key="3">
    <source>
        <dbReference type="Proteomes" id="UP000005038"/>
    </source>
</evidence>
<organism evidence="2 3">
    <name type="scientific">Gordonia otitidis (strain DSM 44809 / CCUG 52243 / JCM 12355 / NBRC 100426 / IFM 10032)</name>
    <dbReference type="NCBI Taxonomy" id="1108044"/>
    <lineage>
        <taxon>Bacteria</taxon>
        <taxon>Bacillati</taxon>
        <taxon>Actinomycetota</taxon>
        <taxon>Actinomycetes</taxon>
        <taxon>Mycobacteriales</taxon>
        <taxon>Gordoniaceae</taxon>
        <taxon>Gordonia</taxon>
    </lineage>
</organism>
<proteinExistence type="predicted"/>
<sequence length="57" mass="5877">MMLAAAAICVVNIGISVYMISGSGRVASERVSAALSLAISAAFGVVVIAIWRVLRIK</sequence>